<name>A0A1B2LXF6_9GAMM</name>
<feature type="signal peptide" evidence="1">
    <location>
        <begin position="1"/>
        <end position="15"/>
    </location>
</feature>
<reference evidence="2 3" key="1">
    <citation type="submission" date="2016-08" db="EMBL/GenBank/DDBJ databases">
        <authorList>
            <person name="Seilhamer J.J."/>
        </authorList>
    </citation>
    <scope>NUCLEOTIDE SEQUENCE [LARGE SCALE GENOMIC DNA]</scope>
    <source>
        <strain evidence="2 3">BRTC-1</strain>
    </source>
</reference>
<sequence length="206" mass="22935">MKTILLSLLSCSVLAACHQPNTPPELNEQTTASENISISTVAASSTSIPTKIAEKKPVDPLSMTNTVPLPTGYQVDNLYLKQPLRVDLNGDGKLDSFQVLHNPNKAGLKYLFEFRINDSDQVYYYESDNPEDDLDLFGSFDIAKAGQVYVDQLKIESDDLVDVKNAPEEAKIYLQHDGVLANWNEETCATSLFYFKDNKIHRAALC</sequence>
<dbReference type="AlphaFoldDB" id="A0A1B2LXF6"/>
<dbReference type="STRING" id="1789224.BFG52_04095"/>
<dbReference type="PROSITE" id="PS51257">
    <property type="entry name" value="PROKAR_LIPOPROTEIN"/>
    <property type="match status" value="1"/>
</dbReference>
<accession>A0A1B2LXF6</accession>
<gene>
    <name evidence="2" type="ORF">BFG52_04095</name>
</gene>
<protein>
    <recommendedName>
        <fullName evidence="4">Lipoprotein</fullName>
    </recommendedName>
</protein>
<keyword evidence="1" id="KW-0732">Signal</keyword>
<organism evidence="2 3">
    <name type="scientific">Acinetobacter larvae</name>
    <dbReference type="NCBI Taxonomy" id="1789224"/>
    <lineage>
        <taxon>Bacteria</taxon>
        <taxon>Pseudomonadati</taxon>
        <taxon>Pseudomonadota</taxon>
        <taxon>Gammaproteobacteria</taxon>
        <taxon>Moraxellales</taxon>
        <taxon>Moraxellaceae</taxon>
        <taxon>Acinetobacter</taxon>
    </lineage>
</organism>
<keyword evidence="3" id="KW-1185">Reference proteome</keyword>
<dbReference type="KEGG" id="ala:BFG52_04095"/>
<proteinExistence type="predicted"/>
<evidence type="ECO:0000313" key="3">
    <source>
        <dbReference type="Proteomes" id="UP000093391"/>
    </source>
</evidence>
<dbReference type="OrthoDB" id="6713498at2"/>
<evidence type="ECO:0000256" key="1">
    <source>
        <dbReference type="SAM" id="SignalP"/>
    </source>
</evidence>
<feature type="chain" id="PRO_5012836815" description="Lipoprotein" evidence="1">
    <location>
        <begin position="16"/>
        <end position="206"/>
    </location>
</feature>
<evidence type="ECO:0008006" key="4">
    <source>
        <dbReference type="Google" id="ProtNLM"/>
    </source>
</evidence>
<dbReference type="EMBL" id="CP016895">
    <property type="protein sequence ID" value="AOA57616.1"/>
    <property type="molecule type" value="Genomic_DNA"/>
</dbReference>
<dbReference type="Proteomes" id="UP000093391">
    <property type="component" value="Chromosome"/>
</dbReference>
<dbReference type="RefSeq" id="WP_067552951.1">
    <property type="nucleotide sequence ID" value="NZ_CP016895.1"/>
</dbReference>
<evidence type="ECO:0000313" key="2">
    <source>
        <dbReference type="EMBL" id="AOA57616.1"/>
    </source>
</evidence>